<proteinExistence type="predicted"/>
<organism evidence="2 3">
    <name type="scientific">Duganella phyllosphaerae</name>
    <dbReference type="NCBI Taxonomy" id="762836"/>
    <lineage>
        <taxon>Bacteria</taxon>
        <taxon>Pseudomonadati</taxon>
        <taxon>Pseudomonadota</taxon>
        <taxon>Betaproteobacteria</taxon>
        <taxon>Burkholderiales</taxon>
        <taxon>Oxalobacteraceae</taxon>
        <taxon>Telluria group</taxon>
        <taxon>Duganella</taxon>
    </lineage>
</organism>
<dbReference type="RefSeq" id="WP_141749543.1">
    <property type="nucleotide sequence ID" value="NZ_LROM01000089.1"/>
</dbReference>
<keyword evidence="1" id="KW-0732">Signal</keyword>
<feature type="chain" id="PRO_5009207185" description="Cellulose biosynthesis protein BcsS" evidence="1">
    <location>
        <begin position="20"/>
        <end position="248"/>
    </location>
</feature>
<dbReference type="EMBL" id="LROM01000089">
    <property type="protein sequence ID" value="OEZ98996.1"/>
    <property type="molecule type" value="Genomic_DNA"/>
</dbReference>
<feature type="signal peptide" evidence="1">
    <location>
        <begin position="1"/>
        <end position="19"/>
    </location>
</feature>
<dbReference type="Proteomes" id="UP000175989">
    <property type="component" value="Unassembled WGS sequence"/>
</dbReference>
<evidence type="ECO:0000256" key="1">
    <source>
        <dbReference type="SAM" id="SignalP"/>
    </source>
</evidence>
<evidence type="ECO:0000313" key="2">
    <source>
        <dbReference type="EMBL" id="OEZ98996.1"/>
    </source>
</evidence>
<sequence length="248" mass="26617">MHKFSMAIISSMASWSCCAADMPLPLLVQPDQARADFRPLLAERNRRYSSIAEFETHMGRAVGAVTAGILRQTGPEAERNTALALRARPTTAFTSLSMGYAVTPRSSVMAMATYGKTDGYGSPDSLMAQVSSVRTVAFSVGWTTREIFDHRDRIGVTVSVPAKVRTGGQQGGSQAAYMGSQAFGAPAFNLQPTATERDIEFGYSTMLGRARDGRGGKLTGAVMLRFNPGHDANAAPDWLAGVRYAYGF</sequence>
<evidence type="ECO:0008006" key="4">
    <source>
        <dbReference type="Google" id="ProtNLM"/>
    </source>
</evidence>
<name>A0A1E7WJY9_9BURK</name>
<gene>
    <name evidence="2" type="ORF">DUPY_27730</name>
</gene>
<dbReference type="AlphaFoldDB" id="A0A1E7WJY9"/>
<keyword evidence="3" id="KW-1185">Reference proteome</keyword>
<comment type="caution">
    <text evidence="2">The sequence shown here is derived from an EMBL/GenBank/DDBJ whole genome shotgun (WGS) entry which is preliminary data.</text>
</comment>
<evidence type="ECO:0000313" key="3">
    <source>
        <dbReference type="Proteomes" id="UP000175989"/>
    </source>
</evidence>
<dbReference type="PATRIC" id="fig|762836.4.peg.2857"/>
<accession>A0A1E7WJY9</accession>
<dbReference type="OrthoDB" id="8774843at2"/>
<protein>
    <recommendedName>
        <fullName evidence="4">Cellulose biosynthesis protein BcsS</fullName>
    </recommendedName>
</protein>
<reference evidence="3" key="1">
    <citation type="journal article" date="2016" name="Front. Microbiol.">
        <title>Molecular Keys to the Janthinobacterium and Duganella spp. Interaction with the Plant Pathogen Fusarium graminearum.</title>
        <authorList>
            <person name="Haack F.S."/>
            <person name="Poehlein A."/>
            <person name="Kroger C."/>
            <person name="Voigt C.A."/>
            <person name="Piepenbring M."/>
            <person name="Bode H.B."/>
            <person name="Daniel R."/>
            <person name="Schafer W."/>
            <person name="Streit W.R."/>
        </authorList>
    </citation>
    <scope>NUCLEOTIDE SEQUENCE [LARGE SCALE GENOMIC DNA]</scope>
    <source>
        <strain evidence="3">T54</strain>
    </source>
</reference>